<keyword evidence="5" id="KW-0949">S-adenosyl-L-methionine</keyword>
<organism evidence="9 10">
    <name type="scientific">Vibrio mangrovi</name>
    <dbReference type="NCBI Taxonomy" id="474394"/>
    <lineage>
        <taxon>Bacteria</taxon>
        <taxon>Pseudomonadati</taxon>
        <taxon>Pseudomonadota</taxon>
        <taxon>Gammaproteobacteria</taxon>
        <taxon>Vibrionales</taxon>
        <taxon>Vibrionaceae</taxon>
        <taxon>Vibrio</taxon>
    </lineage>
</organism>
<name>A0A1Y6ISS0_9VIBR</name>
<accession>A0A1Y6ISS0</accession>
<dbReference type="EMBL" id="JAWRCO010000001">
    <property type="protein sequence ID" value="MDW6003656.1"/>
    <property type="molecule type" value="Genomic_DNA"/>
</dbReference>
<proteinExistence type="inferred from homology"/>
<keyword evidence="3" id="KW-0673">Quorum sensing</keyword>
<evidence type="ECO:0000313" key="8">
    <source>
        <dbReference type="EMBL" id="MDW6003656.1"/>
    </source>
</evidence>
<evidence type="ECO:0000256" key="3">
    <source>
        <dbReference type="ARBA" id="ARBA00022654"/>
    </source>
</evidence>
<keyword evidence="4 9" id="KW-0808">Transferase</keyword>
<protein>
    <recommendedName>
        <fullName evidence="2">acyl-homoserine-lactone synthase</fullName>
        <ecNumber evidence="2">2.3.1.184</ecNumber>
    </recommendedName>
</protein>
<dbReference type="AlphaFoldDB" id="A0A1Y6ISS0"/>
<keyword evidence="9" id="KW-0012">Acyltransferase</keyword>
<evidence type="ECO:0000256" key="5">
    <source>
        <dbReference type="ARBA" id="ARBA00022691"/>
    </source>
</evidence>
<evidence type="ECO:0000313" key="10">
    <source>
        <dbReference type="Proteomes" id="UP000196125"/>
    </source>
</evidence>
<evidence type="ECO:0000313" key="9">
    <source>
        <dbReference type="EMBL" id="SMR99552.1"/>
    </source>
</evidence>
<evidence type="ECO:0000256" key="4">
    <source>
        <dbReference type="ARBA" id="ARBA00022679"/>
    </source>
</evidence>
<keyword evidence="11" id="KW-1185">Reference proteome</keyword>
<dbReference type="Proteomes" id="UP001283366">
    <property type="component" value="Unassembled WGS sequence"/>
</dbReference>
<dbReference type="GO" id="GO:0009372">
    <property type="term" value="P:quorum sensing"/>
    <property type="evidence" value="ECO:0007669"/>
    <property type="project" value="UniProtKB-KW"/>
</dbReference>
<dbReference type="EC" id="2.3.1.184" evidence="2"/>
<dbReference type="Proteomes" id="UP000196125">
    <property type="component" value="Unassembled WGS sequence"/>
</dbReference>
<evidence type="ECO:0000256" key="1">
    <source>
        <dbReference type="ARBA" id="ARBA00009683"/>
    </source>
</evidence>
<evidence type="ECO:0000256" key="2">
    <source>
        <dbReference type="ARBA" id="ARBA00012340"/>
    </source>
</evidence>
<dbReference type="EMBL" id="FXXI01000001">
    <property type="protein sequence ID" value="SMR99552.1"/>
    <property type="molecule type" value="Genomic_DNA"/>
</dbReference>
<dbReference type="GO" id="GO:0061579">
    <property type="term" value="F:N-acyl homoserine lactone synthase activity"/>
    <property type="evidence" value="ECO:0007669"/>
    <property type="project" value="UniProtKB-EC"/>
</dbReference>
<gene>
    <name evidence="9" type="primary">luxM_1</name>
    <name evidence="8" type="ORF">SBX37_12430</name>
    <name evidence="9" type="ORF">VIM7927_00778</name>
</gene>
<dbReference type="RefSeq" id="WP_087479573.1">
    <property type="nucleotide sequence ID" value="NZ_AP024883.1"/>
</dbReference>
<keyword evidence="6" id="KW-0071">Autoinducer synthesis</keyword>
<dbReference type="InterPro" id="IPR035304">
    <property type="entry name" value="AHL_synthase"/>
</dbReference>
<reference evidence="9 10" key="1">
    <citation type="submission" date="2017-05" db="EMBL/GenBank/DDBJ databases">
        <authorList>
            <person name="Song R."/>
            <person name="Chenine A.L."/>
            <person name="Ruprecht R.M."/>
        </authorList>
    </citation>
    <scope>NUCLEOTIDE SEQUENCE [LARGE SCALE GENOMIC DNA]</scope>
    <source>
        <strain evidence="9 10">CECT 7927</strain>
    </source>
</reference>
<comment type="similarity">
    <text evidence="1">Belongs to the LuxM / VanM family.</text>
</comment>
<dbReference type="Pfam" id="PF17327">
    <property type="entry name" value="AHL_synthase"/>
    <property type="match status" value="1"/>
</dbReference>
<evidence type="ECO:0000256" key="6">
    <source>
        <dbReference type="ARBA" id="ARBA00022929"/>
    </source>
</evidence>
<sequence length="392" mass="45926">MDVTLSAYSQQTNQWSFQKKIFFFQTIQQVLLKEFPSTSFADLVNLRRKKIIYSHPNLTSGDLASIFESPQVIQYILSTPMTECATDWHYIEISAIELFGNILAGWAEYERFLILQRNQALHSDDFDLEVPPLNENKYYSEYVDNIERDTRKFLTLHCNTPLTLPDAISLINIEIFVIEQRWYEILFTLNLSQRGSHVLLFYRGSTCSPILVSTALIQHWYERENWLSFDPFFTNSGWKNCLMEDSGKYLYQTGVFNKKFFDTNVYNEYIIESNISDTHAVCEILRLTVSGPSRLRFFLIFLCQKHLAKQLIAIGKKLSYTIIELPIMLDLYDSFGKNCYLNSSSCDINNNGIKTYKGFWLNKEINNKFQNCSYKKYRLLVKHRKARGGSFE</sequence>
<evidence type="ECO:0000256" key="7">
    <source>
        <dbReference type="ARBA" id="ARBA00048576"/>
    </source>
</evidence>
<evidence type="ECO:0000313" key="11">
    <source>
        <dbReference type="Proteomes" id="UP001283366"/>
    </source>
</evidence>
<dbReference type="OrthoDB" id="5826416at2"/>
<reference evidence="8 11" key="2">
    <citation type="submission" date="2023-11" db="EMBL/GenBank/DDBJ databases">
        <title>Plant-associative lifestyle of Vibrio porteresiae and its evolutionary dynamics.</title>
        <authorList>
            <person name="Rameshkumar N."/>
            <person name="Kirti K."/>
        </authorList>
    </citation>
    <scope>NUCLEOTIDE SEQUENCE [LARGE SCALE GENOMIC DNA]</scope>
    <source>
        <strain evidence="8 11">MSSRF38</strain>
    </source>
</reference>
<comment type="catalytic activity">
    <reaction evidence="7">
        <text>a fatty acyl-[ACP] + S-adenosyl-L-methionine = an N-acyl-L-homoserine lactone + S-methyl-5'-thioadenosine + holo-[ACP] + H(+)</text>
        <dbReference type="Rhea" id="RHEA:10096"/>
        <dbReference type="Rhea" id="RHEA-COMP:9685"/>
        <dbReference type="Rhea" id="RHEA-COMP:14125"/>
        <dbReference type="ChEBI" id="CHEBI:15378"/>
        <dbReference type="ChEBI" id="CHEBI:17509"/>
        <dbReference type="ChEBI" id="CHEBI:55474"/>
        <dbReference type="ChEBI" id="CHEBI:59789"/>
        <dbReference type="ChEBI" id="CHEBI:64479"/>
        <dbReference type="ChEBI" id="CHEBI:138651"/>
        <dbReference type="EC" id="2.3.1.184"/>
    </reaction>
</comment>